<gene>
    <name evidence="1" type="ORF">PHET_09011</name>
</gene>
<comment type="caution">
    <text evidence="1">The sequence shown here is derived from an EMBL/GenBank/DDBJ whole genome shotgun (WGS) entry which is preliminary data.</text>
</comment>
<protein>
    <submittedName>
        <fullName evidence="1">Uncharacterized protein</fullName>
    </submittedName>
</protein>
<name>A0A8J4SU07_9TREM</name>
<keyword evidence="2" id="KW-1185">Reference proteome</keyword>
<reference evidence="1" key="1">
    <citation type="submission" date="2019-05" db="EMBL/GenBank/DDBJ databases">
        <title>Annotation for the trematode Paragonimus heterotremus.</title>
        <authorList>
            <person name="Choi Y.-J."/>
        </authorList>
    </citation>
    <scope>NUCLEOTIDE SEQUENCE</scope>
    <source>
        <strain evidence="1">LC</strain>
    </source>
</reference>
<sequence length="386" mass="44004">MDSLVFGHNLSMAVPDSSEYRGSRHVDLDAVHELSLIQQYGQSYQYENRIGLNVPFSVSTSANYTPICDMDQQYPWNLVKGGLIFTRDLEKLVLPGPMTAQYIIVMMDRRDPGTRVESLIMSEIKAFGRKIRNAYVPPTPKLGIQARNFVGATLAERLRMGARSWSYFKTERIFNPKQPEDVTTAEVQTAIKQIIDNYGEYFAHNAPCDWNPYIIKKSTLTAMLNYNLVILSQRGENITRLPAFSRIMGDVHPKATPTSYSVTLKVTAKSNFFPIGAYAKAGEAFRYRVEGLSPHALNDYGIRVNPQTDTVYAKHKNLTRWPIMTSNRVLQSQDDQLTKRVSTQVNGILRQYGKPCSRRRPKVVRFKVDLMRGVNRVDKQFIFITD</sequence>
<accession>A0A8J4SU07</accession>
<dbReference type="AlphaFoldDB" id="A0A8J4SU07"/>
<dbReference type="OrthoDB" id="6294573at2759"/>
<evidence type="ECO:0000313" key="1">
    <source>
        <dbReference type="EMBL" id="KAF5398006.1"/>
    </source>
</evidence>
<proteinExistence type="predicted"/>
<dbReference type="EMBL" id="LUCH01005517">
    <property type="protein sequence ID" value="KAF5398006.1"/>
    <property type="molecule type" value="Genomic_DNA"/>
</dbReference>
<evidence type="ECO:0000313" key="2">
    <source>
        <dbReference type="Proteomes" id="UP000748531"/>
    </source>
</evidence>
<dbReference type="Proteomes" id="UP000748531">
    <property type="component" value="Unassembled WGS sequence"/>
</dbReference>
<organism evidence="1 2">
    <name type="scientific">Paragonimus heterotremus</name>
    <dbReference type="NCBI Taxonomy" id="100268"/>
    <lineage>
        <taxon>Eukaryota</taxon>
        <taxon>Metazoa</taxon>
        <taxon>Spiralia</taxon>
        <taxon>Lophotrochozoa</taxon>
        <taxon>Platyhelminthes</taxon>
        <taxon>Trematoda</taxon>
        <taxon>Digenea</taxon>
        <taxon>Plagiorchiida</taxon>
        <taxon>Troglotremata</taxon>
        <taxon>Troglotrematidae</taxon>
        <taxon>Paragonimus</taxon>
    </lineage>
</organism>